<feature type="non-terminal residue" evidence="1">
    <location>
        <position position="1"/>
    </location>
</feature>
<dbReference type="GO" id="GO:0005739">
    <property type="term" value="C:mitochondrion"/>
    <property type="evidence" value="ECO:0007669"/>
    <property type="project" value="InterPro"/>
</dbReference>
<dbReference type="AlphaFoldDB" id="A0A0B7AH20"/>
<evidence type="ECO:0008006" key="2">
    <source>
        <dbReference type="Google" id="ProtNLM"/>
    </source>
</evidence>
<dbReference type="GO" id="GO:0007005">
    <property type="term" value="P:mitochondrion organization"/>
    <property type="evidence" value="ECO:0007669"/>
    <property type="project" value="TreeGrafter"/>
</dbReference>
<protein>
    <recommendedName>
        <fullName evidence="2">Pentatricopeptide repeat-containing protein 2, mitochondrial</fullName>
    </recommendedName>
</protein>
<proteinExistence type="predicted"/>
<gene>
    <name evidence="1" type="primary">ORF114252</name>
</gene>
<organism evidence="1">
    <name type="scientific">Arion vulgaris</name>
    <dbReference type="NCBI Taxonomy" id="1028688"/>
    <lineage>
        <taxon>Eukaryota</taxon>
        <taxon>Metazoa</taxon>
        <taxon>Spiralia</taxon>
        <taxon>Lophotrochozoa</taxon>
        <taxon>Mollusca</taxon>
        <taxon>Gastropoda</taxon>
        <taxon>Heterobranchia</taxon>
        <taxon>Euthyneura</taxon>
        <taxon>Panpulmonata</taxon>
        <taxon>Eupulmonata</taxon>
        <taxon>Stylommatophora</taxon>
        <taxon>Helicina</taxon>
        <taxon>Arionoidea</taxon>
        <taxon>Arionidae</taxon>
        <taxon>Arion</taxon>
    </lineage>
</organism>
<reference evidence="1" key="1">
    <citation type="submission" date="2014-12" db="EMBL/GenBank/DDBJ databases">
        <title>Insight into the proteome of Arion vulgaris.</title>
        <authorList>
            <person name="Aradska J."/>
            <person name="Bulat T."/>
            <person name="Smidak R."/>
            <person name="Sarate P."/>
            <person name="Gangsoo J."/>
            <person name="Sialana F."/>
            <person name="Bilban M."/>
            <person name="Lubec G."/>
        </authorList>
    </citation>
    <scope>NUCLEOTIDE SEQUENCE</scope>
    <source>
        <tissue evidence="1">Skin</tissue>
    </source>
</reference>
<dbReference type="PANTHER" id="PTHR14700">
    <property type="entry name" value="PENTATRICOPEPTIDE REPEAT-CONTAINING PROTEIN 2, MITOCHONDRIAL"/>
    <property type="match status" value="1"/>
</dbReference>
<dbReference type="EMBL" id="HACG01032355">
    <property type="protein sequence ID" value="CEK79220.1"/>
    <property type="molecule type" value="Transcribed_RNA"/>
</dbReference>
<dbReference type="GO" id="GO:0050684">
    <property type="term" value="P:regulation of mRNA processing"/>
    <property type="evidence" value="ECO:0007669"/>
    <property type="project" value="InterPro"/>
</dbReference>
<dbReference type="InterPro" id="IPR034629">
    <property type="entry name" value="PTCD2"/>
</dbReference>
<evidence type="ECO:0000313" key="1">
    <source>
        <dbReference type="EMBL" id="CEK79220.1"/>
    </source>
</evidence>
<accession>A0A0B7AH20</accession>
<name>A0A0B7AH20_9EUPU</name>
<dbReference type="GO" id="GO:0003723">
    <property type="term" value="F:RNA binding"/>
    <property type="evidence" value="ECO:0007669"/>
    <property type="project" value="TreeGrafter"/>
</dbReference>
<sequence length="354" mass="41043">ASILRRQSYFIAQNYNNFLHRVVCRTLLSNTDIKLEGFLRQRIFKIDELGHDKKALLICKLKEVKTPQDARNEAASIADLIHVAETEEELSELERLFRLISLIDVSDLENFSFSSTLIRLYHHLGLSDRIYRLYKDPVFSTQFSDNTCHKVLMDLLFKHRQYDLVLDVYTGLQRFNIDCVTLALGAHYHINTPESAEAARNMIRVLMQQYYLSRRALMYAAMLFLKQNLPHVALETLKHCREGTLVFNLQLMCYAKLGQIQDILKGLDEAVERANIITKPLNIRLYSDTMCEIRQAMAKCDNQRSVQKFDFLEKDLSGLGVFSLQTASVLLDKTIHGERHRLKESGKRKVVRVD</sequence>
<dbReference type="PANTHER" id="PTHR14700:SF0">
    <property type="entry name" value="PENTATRICOPEPTIDE REPEAT-CONTAINING PROTEIN 2, MITOCHONDRIAL"/>
    <property type="match status" value="1"/>
</dbReference>